<dbReference type="AlphaFoldDB" id="A0A968KT80"/>
<accession>A0A968KT80</accession>
<feature type="transmembrane region" description="Helical" evidence="1">
    <location>
        <begin position="88"/>
        <end position="117"/>
    </location>
</feature>
<keyword evidence="1" id="KW-1133">Transmembrane helix</keyword>
<organism evidence="2 3">
    <name type="scientific">Entomospira nematocerorum</name>
    <dbReference type="NCBI Taxonomy" id="2719987"/>
    <lineage>
        <taxon>Bacteria</taxon>
        <taxon>Pseudomonadati</taxon>
        <taxon>Spirochaetota</taxon>
        <taxon>Spirochaetia</taxon>
        <taxon>Spirochaetales</taxon>
        <taxon>Spirochaetaceae</taxon>
        <taxon>Entomospira</taxon>
    </lineage>
</organism>
<keyword evidence="1" id="KW-0812">Transmembrane</keyword>
<reference evidence="2" key="1">
    <citation type="submission" date="2020-03" db="EMBL/GenBank/DDBJ databases">
        <title>Spirochaetal bacteria isolated from arthropods constitute a novel genus Entomospira genus novum within the order Spirochaetales.</title>
        <authorList>
            <person name="Grana-Miraglia L."/>
            <person name="Sikutova S."/>
            <person name="Fingerle V."/>
            <person name="Sing A."/>
            <person name="Castillo-Ramirez S."/>
            <person name="Margos G."/>
            <person name="Rudolf I."/>
        </authorList>
    </citation>
    <scope>NUCLEOTIDE SEQUENCE</scope>
    <source>
        <strain evidence="2">BR208</strain>
    </source>
</reference>
<proteinExistence type="predicted"/>
<sequence length="161" mass="18069">MKEFTFQGQVSGLMWAIIRAIGIITGSMIIATIISNTVDNRLVNIGLTFLVFAIMVFAMPFVVNSIIKYLVEHTQLDGKKLGYHGSAMGILSLVIIAMIVWTLLTLIFVGIAFWIHSSNLSGGWIYGLLSLLYIGMITFFFSWVVLQLYHWSLRQTSISEK</sequence>
<feature type="transmembrane region" description="Helical" evidence="1">
    <location>
        <begin position="123"/>
        <end position="146"/>
    </location>
</feature>
<dbReference type="EMBL" id="JAATLK010000001">
    <property type="protein sequence ID" value="NIZ47146.1"/>
    <property type="molecule type" value="Genomic_DNA"/>
</dbReference>
<feature type="transmembrane region" description="Helical" evidence="1">
    <location>
        <begin position="12"/>
        <end position="34"/>
    </location>
</feature>
<gene>
    <name evidence="2" type="ORF">HCT46_04350</name>
</gene>
<dbReference type="Proteomes" id="UP000752013">
    <property type="component" value="Unassembled WGS sequence"/>
</dbReference>
<keyword evidence="1" id="KW-0472">Membrane</keyword>
<name>A0A968KT80_9SPIO</name>
<evidence type="ECO:0000313" key="3">
    <source>
        <dbReference type="Proteomes" id="UP000752013"/>
    </source>
</evidence>
<dbReference type="RefSeq" id="WP_167703568.1">
    <property type="nucleotide sequence ID" value="NZ_JAATLK010000001.1"/>
</dbReference>
<evidence type="ECO:0000256" key="1">
    <source>
        <dbReference type="SAM" id="Phobius"/>
    </source>
</evidence>
<protein>
    <submittedName>
        <fullName evidence="2">Uncharacterized protein</fullName>
    </submittedName>
</protein>
<feature type="transmembrane region" description="Helical" evidence="1">
    <location>
        <begin position="46"/>
        <end position="67"/>
    </location>
</feature>
<evidence type="ECO:0000313" key="2">
    <source>
        <dbReference type="EMBL" id="NIZ47146.1"/>
    </source>
</evidence>
<comment type="caution">
    <text evidence="2">The sequence shown here is derived from an EMBL/GenBank/DDBJ whole genome shotgun (WGS) entry which is preliminary data.</text>
</comment>
<keyword evidence="3" id="KW-1185">Reference proteome</keyword>